<dbReference type="EMBL" id="JROU02001323">
    <property type="protein sequence ID" value="OEH76792.1"/>
    <property type="molecule type" value="Genomic_DNA"/>
</dbReference>
<dbReference type="InParanoid" id="A0A1D3D020"/>
<name>A0A1D3D020_9EIME</name>
<gene>
    <name evidence="2" type="ORF">cyc_08790</name>
</gene>
<keyword evidence="3" id="KW-1185">Reference proteome</keyword>
<reference evidence="2 3" key="1">
    <citation type="journal article" date="2016" name="BMC Genomics">
        <title>Comparative genomics reveals Cyclospora cayetanensis possesses coccidia-like metabolism and invasion components but unique surface antigens.</title>
        <authorList>
            <person name="Liu S."/>
            <person name="Wang L."/>
            <person name="Zheng H."/>
            <person name="Xu Z."/>
            <person name="Roellig D.M."/>
            <person name="Li N."/>
            <person name="Frace M.A."/>
            <person name="Tang K."/>
            <person name="Arrowood M.J."/>
            <person name="Moss D.M."/>
            <person name="Zhang L."/>
            <person name="Feng Y."/>
            <person name="Xiao L."/>
        </authorList>
    </citation>
    <scope>NUCLEOTIDE SEQUENCE [LARGE SCALE GENOMIC DNA]</scope>
    <source>
        <strain evidence="2 3">CHN_HEN01</strain>
    </source>
</reference>
<evidence type="ECO:0000313" key="3">
    <source>
        <dbReference type="Proteomes" id="UP000095192"/>
    </source>
</evidence>
<organism evidence="2 3">
    <name type="scientific">Cyclospora cayetanensis</name>
    <dbReference type="NCBI Taxonomy" id="88456"/>
    <lineage>
        <taxon>Eukaryota</taxon>
        <taxon>Sar</taxon>
        <taxon>Alveolata</taxon>
        <taxon>Apicomplexa</taxon>
        <taxon>Conoidasida</taxon>
        <taxon>Coccidia</taxon>
        <taxon>Eucoccidiorida</taxon>
        <taxon>Eimeriorina</taxon>
        <taxon>Eimeriidae</taxon>
        <taxon>Cyclospora</taxon>
    </lineage>
</organism>
<accession>A0A1D3D020</accession>
<comment type="caution">
    <text evidence="2">The sequence shown here is derived from an EMBL/GenBank/DDBJ whole genome shotgun (WGS) entry which is preliminary data.</text>
</comment>
<dbReference type="Proteomes" id="UP000095192">
    <property type="component" value="Unassembled WGS sequence"/>
</dbReference>
<proteinExistence type="predicted"/>
<sequence>MQPLTAERMLSHLVLTNRCVVLSVQRLATRCLGEAQQLLQEESRKDKALQRLQRPAGHAPEEELSVAAKVKRQLTLDMNCLADLCASRLGLSPSEVPQLLQLKETFSA</sequence>
<evidence type="ECO:0000256" key="1">
    <source>
        <dbReference type="SAM" id="MobiDB-lite"/>
    </source>
</evidence>
<feature type="region of interest" description="Disordered" evidence="1">
    <location>
        <begin position="42"/>
        <end position="62"/>
    </location>
</feature>
<protein>
    <submittedName>
        <fullName evidence="2">Uncharacterized protein</fullName>
    </submittedName>
</protein>
<evidence type="ECO:0000313" key="2">
    <source>
        <dbReference type="EMBL" id="OEH76792.1"/>
    </source>
</evidence>
<dbReference type="AlphaFoldDB" id="A0A1D3D020"/>
<dbReference type="VEuPathDB" id="ToxoDB:cyc_08790"/>